<dbReference type="Proteomes" id="UP000283509">
    <property type="component" value="Unassembled WGS sequence"/>
</dbReference>
<name>A0A3R7QCY2_PENVA</name>
<gene>
    <name evidence="10" type="ORF">C7M84_018479</name>
</gene>
<evidence type="ECO:0000313" key="11">
    <source>
        <dbReference type="Proteomes" id="UP000283509"/>
    </source>
</evidence>
<evidence type="ECO:0000256" key="9">
    <source>
        <dbReference type="SAM" id="SignalP"/>
    </source>
</evidence>
<reference evidence="10 11" key="2">
    <citation type="submission" date="2019-01" db="EMBL/GenBank/DDBJ databases">
        <title>The decoding of complex shrimp genome reveals the adaptation for benthos swimmer, frequently molting mechanism and breeding impact on genome.</title>
        <authorList>
            <person name="Sun Y."/>
            <person name="Gao Y."/>
            <person name="Yu Y."/>
        </authorList>
    </citation>
    <scope>NUCLEOTIDE SEQUENCE [LARGE SCALE GENOMIC DNA]</scope>
    <source>
        <tissue evidence="10">Muscle</tissue>
    </source>
</reference>
<feature type="signal peptide" evidence="9">
    <location>
        <begin position="1"/>
        <end position="19"/>
    </location>
</feature>
<keyword evidence="5 8" id="KW-0010">Activator</keyword>
<keyword evidence="7 8" id="KW-0539">Nucleus</keyword>
<comment type="subunit">
    <text evidence="8">Component of the Mediator complex.</text>
</comment>
<dbReference type="EMBL" id="QCYY01003406">
    <property type="protein sequence ID" value="ROT63632.1"/>
    <property type="molecule type" value="Genomic_DNA"/>
</dbReference>
<comment type="similarity">
    <text evidence="2 8">Belongs to the Mediator complex subunit 31 family.</text>
</comment>
<evidence type="ECO:0000256" key="7">
    <source>
        <dbReference type="ARBA" id="ARBA00023242"/>
    </source>
</evidence>
<evidence type="ECO:0000256" key="1">
    <source>
        <dbReference type="ARBA" id="ARBA00004123"/>
    </source>
</evidence>
<dbReference type="STRING" id="6689.A0A3R7QCY2"/>
<reference evidence="10 11" key="1">
    <citation type="submission" date="2018-04" db="EMBL/GenBank/DDBJ databases">
        <authorList>
            <person name="Zhang X."/>
            <person name="Yuan J."/>
            <person name="Li F."/>
            <person name="Xiang J."/>
        </authorList>
    </citation>
    <scope>NUCLEOTIDE SEQUENCE [LARGE SCALE GENOMIC DNA]</scope>
    <source>
        <tissue evidence="10">Muscle</tissue>
    </source>
</reference>
<dbReference type="PANTHER" id="PTHR13186">
    <property type="entry name" value="MEDIATOR OF RNA POLYMERASE II TRANSCRIPTION SUBUNIT 31"/>
    <property type="match status" value="1"/>
</dbReference>
<feature type="chain" id="PRO_5018773517" description="Mediator of RNA polymerase II transcription subunit 31" evidence="9">
    <location>
        <begin position="20"/>
        <end position="193"/>
    </location>
</feature>
<dbReference type="GO" id="GO:0016592">
    <property type="term" value="C:mediator complex"/>
    <property type="evidence" value="ECO:0007669"/>
    <property type="project" value="InterPro"/>
</dbReference>
<dbReference type="InterPro" id="IPR038089">
    <property type="entry name" value="Med31_sf"/>
</dbReference>
<dbReference type="Pfam" id="PF05669">
    <property type="entry name" value="Med31"/>
    <property type="match status" value="1"/>
</dbReference>
<protein>
    <recommendedName>
        <fullName evidence="3 8">Mediator of RNA polymerase II transcription subunit 31</fullName>
    </recommendedName>
</protein>
<organism evidence="10 11">
    <name type="scientific">Penaeus vannamei</name>
    <name type="common">Whiteleg shrimp</name>
    <name type="synonym">Litopenaeus vannamei</name>
    <dbReference type="NCBI Taxonomy" id="6689"/>
    <lineage>
        <taxon>Eukaryota</taxon>
        <taxon>Metazoa</taxon>
        <taxon>Ecdysozoa</taxon>
        <taxon>Arthropoda</taxon>
        <taxon>Crustacea</taxon>
        <taxon>Multicrustacea</taxon>
        <taxon>Malacostraca</taxon>
        <taxon>Eumalacostraca</taxon>
        <taxon>Eucarida</taxon>
        <taxon>Decapoda</taxon>
        <taxon>Dendrobranchiata</taxon>
        <taxon>Penaeoidea</taxon>
        <taxon>Penaeidae</taxon>
        <taxon>Penaeus</taxon>
    </lineage>
</organism>
<evidence type="ECO:0000256" key="8">
    <source>
        <dbReference type="RuleBase" id="RU364129"/>
    </source>
</evidence>
<keyword evidence="6 8" id="KW-0804">Transcription</keyword>
<dbReference type="GO" id="GO:0003712">
    <property type="term" value="F:transcription coregulator activity"/>
    <property type="evidence" value="ECO:0007669"/>
    <property type="project" value="InterPro"/>
</dbReference>
<evidence type="ECO:0000256" key="3">
    <source>
        <dbReference type="ARBA" id="ARBA00019660"/>
    </source>
</evidence>
<comment type="function">
    <text evidence="8">Component of the Mediator complex, a coactivator involved in the regulated transcription of nearly all RNA polymerase II-dependent genes. Mediator functions as a bridge to convey information from gene-specific regulatory proteins to the basal RNA polymerase II transcription machinery. Mediator is recruited to promoters by direct interactions with regulatory proteins and serves as a scaffold for the assembly of a functional preinitiation complex with RNA polymerase II and the general transcription factors.</text>
</comment>
<evidence type="ECO:0000256" key="6">
    <source>
        <dbReference type="ARBA" id="ARBA00023163"/>
    </source>
</evidence>
<dbReference type="Gene3D" id="1.10.10.1340">
    <property type="entry name" value="Mediator of RNA polymerase II, submodule Med31 (Soh1)"/>
    <property type="match status" value="1"/>
</dbReference>
<comment type="caution">
    <text evidence="10">The sequence shown here is derived from an EMBL/GenBank/DDBJ whole genome shotgun (WGS) entry which is preliminary data.</text>
</comment>
<dbReference type="OrthoDB" id="10257739at2759"/>
<evidence type="ECO:0000313" key="10">
    <source>
        <dbReference type="EMBL" id="ROT63632.1"/>
    </source>
</evidence>
<dbReference type="AlphaFoldDB" id="A0A3R7QCY2"/>
<evidence type="ECO:0000256" key="4">
    <source>
        <dbReference type="ARBA" id="ARBA00023015"/>
    </source>
</evidence>
<comment type="subcellular location">
    <subcellularLocation>
        <location evidence="1 8">Nucleus</location>
    </subcellularLocation>
</comment>
<keyword evidence="9" id="KW-0732">Signal</keyword>
<evidence type="ECO:0000256" key="5">
    <source>
        <dbReference type="ARBA" id="ARBA00023159"/>
    </source>
</evidence>
<proteinExistence type="inferred from homology"/>
<evidence type="ECO:0000256" key="2">
    <source>
        <dbReference type="ARBA" id="ARBA00006378"/>
    </source>
</evidence>
<dbReference type="GO" id="GO:0006355">
    <property type="term" value="P:regulation of DNA-templated transcription"/>
    <property type="evidence" value="ECO:0007669"/>
    <property type="project" value="InterPro"/>
</dbReference>
<accession>A0A3R7QCY2</accession>
<dbReference type="FunFam" id="1.10.10.1340:FF:000001">
    <property type="entry name" value="Mediator of RNA polymerase II transcription subunit 31"/>
    <property type="match status" value="1"/>
</dbReference>
<keyword evidence="4 8" id="KW-0805">Transcription regulation</keyword>
<keyword evidence="11" id="KW-1185">Reference proteome</keyword>
<dbReference type="InterPro" id="IPR008831">
    <property type="entry name" value="Mediator_Med31"/>
</dbReference>
<sequence length="193" mass="22346">MVFLSVVSLLLQFTPLPLPQDKSGVGNRNSFWVGTTVSFHVAGESEDGQRLRFQIELEFVQCLANPNYLLFLAQRGYFKDQTFINYLKYLQYWKEPEYAKYLKYPVCLYFLDLLQHENFRKEIVNGQCAKFIDDQTVLHWQHYTRKRMKLLETGFNQQGSHTPVSQTTAVSGAQPQATMPTSLINGHGQIQKV</sequence>